<evidence type="ECO:0000256" key="2">
    <source>
        <dbReference type="ARBA" id="ARBA00023125"/>
    </source>
</evidence>
<feature type="domain" description="Proliferating cell nuclear antigen PCNA C-terminal" evidence="4">
    <location>
        <begin position="145"/>
        <end position="261"/>
    </location>
</feature>
<proteinExistence type="inferred from homology"/>
<dbReference type="GO" id="GO:0030337">
    <property type="term" value="F:DNA polymerase processivity factor activity"/>
    <property type="evidence" value="ECO:0007669"/>
    <property type="project" value="InterPro"/>
</dbReference>
<reference evidence="5" key="1">
    <citation type="journal article" date="2020" name="Nature">
        <title>Giant virus diversity and host interactions through global metagenomics.</title>
        <authorList>
            <person name="Schulz F."/>
            <person name="Roux S."/>
            <person name="Paez-Espino D."/>
            <person name="Jungbluth S."/>
            <person name="Walsh D.A."/>
            <person name="Denef V.J."/>
            <person name="McMahon K.D."/>
            <person name="Konstantinidis K.T."/>
            <person name="Eloe-Fadrosh E.A."/>
            <person name="Kyrpides N.C."/>
            <person name="Woyke T."/>
        </authorList>
    </citation>
    <scope>NUCLEOTIDE SEQUENCE</scope>
    <source>
        <strain evidence="5">GVMAG-S-1101169-75</strain>
    </source>
</reference>
<dbReference type="Pfam" id="PF00705">
    <property type="entry name" value="PCNA_N"/>
    <property type="match status" value="1"/>
</dbReference>
<keyword evidence="2" id="KW-0238">DNA-binding</keyword>
<protein>
    <recommendedName>
        <fullName evidence="6">Proliferating cell nuclear antigen PCNA N-terminal domain-containing protein</fullName>
    </recommendedName>
</protein>
<dbReference type="EMBL" id="MN740789">
    <property type="protein sequence ID" value="QHU11780.1"/>
    <property type="molecule type" value="Genomic_DNA"/>
</dbReference>
<dbReference type="Gene3D" id="3.70.10.10">
    <property type="match status" value="1"/>
</dbReference>
<dbReference type="GO" id="GO:0006272">
    <property type="term" value="P:leading strand elongation"/>
    <property type="evidence" value="ECO:0007669"/>
    <property type="project" value="TreeGrafter"/>
</dbReference>
<sequence length="277" mass="31741">MDNSNTSYLFKCKTTDAYIFKTLTELLHNIIKTACFEITPKGISMRMMDSNRRTLVDLQLGAENFNLYYFAESIEGQVLNIGLNMNYFYKMLKSIKKRDQLILFIEEKQSLDLGIQIVPKDFSRLTISYVKIQNIQNLEIALPDKYEHSILVSSNEFSKMCKDMFNMSNTICIAAKKYTIGFLCNVGSVYSRQVILGDTEAQRMNSEVSENDFSEDYDTEQLSRILKVAGLAQNLNIHCVKNMPLLLTSKVGIMGDIKIFVKSRRQLEDESQTEAIS</sequence>
<dbReference type="CDD" id="cd00577">
    <property type="entry name" value="PCNA"/>
    <property type="match status" value="1"/>
</dbReference>
<dbReference type="AlphaFoldDB" id="A0A6C0K4Q2"/>
<evidence type="ECO:0000313" key="5">
    <source>
        <dbReference type="EMBL" id="QHU11780.1"/>
    </source>
</evidence>
<name>A0A6C0K4Q2_9ZZZZ</name>
<dbReference type="InterPro" id="IPR046938">
    <property type="entry name" value="DNA_clamp_sf"/>
</dbReference>
<feature type="domain" description="Proliferating cell nuclear antigen PCNA N-terminal" evidence="3">
    <location>
        <begin position="10"/>
        <end position="109"/>
    </location>
</feature>
<dbReference type="PRINTS" id="PR00339">
    <property type="entry name" value="PCNACYCLIN"/>
</dbReference>
<dbReference type="GO" id="GO:0006275">
    <property type="term" value="P:regulation of DNA replication"/>
    <property type="evidence" value="ECO:0007669"/>
    <property type="project" value="InterPro"/>
</dbReference>
<dbReference type="PANTHER" id="PTHR11352">
    <property type="entry name" value="PROLIFERATING CELL NUCLEAR ANTIGEN"/>
    <property type="match status" value="1"/>
</dbReference>
<evidence type="ECO:0000259" key="4">
    <source>
        <dbReference type="Pfam" id="PF02747"/>
    </source>
</evidence>
<evidence type="ECO:0008006" key="6">
    <source>
        <dbReference type="Google" id="ProtNLM"/>
    </source>
</evidence>
<dbReference type="Pfam" id="PF02747">
    <property type="entry name" value="PCNA_C"/>
    <property type="match status" value="1"/>
</dbReference>
<evidence type="ECO:0000256" key="1">
    <source>
        <dbReference type="ARBA" id="ARBA00010462"/>
    </source>
</evidence>
<comment type="similarity">
    <text evidence="1">Belongs to the PCNA family.</text>
</comment>
<evidence type="ECO:0000259" key="3">
    <source>
        <dbReference type="Pfam" id="PF00705"/>
    </source>
</evidence>
<dbReference type="GO" id="GO:0003677">
    <property type="term" value="F:DNA binding"/>
    <property type="evidence" value="ECO:0007669"/>
    <property type="project" value="UniProtKB-KW"/>
</dbReference>
<dbReference type="PANTHER" id="PTHR11352:SF0">
    <property type="entry name" value="PROLIFERATING CELL NUCLEAR ANTIGEN"/>
    <property type="match status" value="1"/>
</dbReference>
<dbReference type="InterPro" id="IPR022649">
    <property type="entry name" value="Pr_cel_nuc_antig_C"/>
</dbReference>
<accession>A0A6C0K4Q2</accession>
<organism evidence="5">
    <name type="scientific">viral metagenome</name>
    <dbReference type="NCBI Taxonomy" id="1070528"/>
    <lineage>
        <taxon>unclassified sequences</taxon>
        <taxon>metagenomes</taxon>
        <taxon>organismal metagenomes</taxon>
    </lineage>
</organism>
<dbReference type="InterPro" id="IPR000730">
    <property type="entry name" value="Pr_cel_nuc_antig"/>
</dbReference>
<dbReference type="SUPFAM" id="SSF55979">
    <property type="entry name" value="DNA clamp"/>
    <property type="match status" value="2"/>
</dbReference>
<dbReference type="InterPro" id="IPR022648">
    <property type="entry name" value="Pr_cel_nuc_antig_N"/>
</dbReference>